<dbReference type="CDD" id="cd16620">
    <property type="entry name" value="vRING-HC-C4C4_RBBP6"/>
    <property type="match status" value="1"/>
</dbReference>
<reference evidence="5" key="1">
    <citation type="submission" date="2021-12" db="EMBL/GenBank/DDBJ databases">
        <title>Prjna785345.</title>
        <authorList>
            <person name="Rujirawat T."/>
            <person name="Krajaejun T."/>
        </authorList>
    </citation>
    <scope>NUCLEOTIDE SEQUENCE</scope>
    <source>
        <strain evidence="5">Pi057C3</strain>
    </source>
</reference>
<feature type="region of interest" description="Disordered" evidence="3">
    <location>
        <begin position="333"/>
        <end position="385"/>
    </location>
</feature>
<evidence type="ECO:0000256" key="1">
    <source>
        <dbReference type="ARBA" id="ARBA00007129"/>
    </source>
</evidence>
<dbReference type="InterPro" id="IPR001841">
    <property type="entry name" value="Znf_RING"/>
</dbReference>
<name>A0AAD5Q8F8_PYTIN</name>
<dbReference type="InterPro" id="IPR028939">
    <property type="entry name" value="P5C_Rdtase_cat_N"/>
</dbReference>
<feature type="compositionally biased region" description="Acidic residues" evidence="3">
    <location>
        <begin position="343"/>
        <end position="352"/>
    </location>
</feature>
<organism evidence="5 6">
    <name type="scientific">Pythium insidiosum</name>
    <name type="common">Pythiosis disease agent</name>
    <dbReference type="NCBI Taxonomy" id="114742"/>
    <lineage>
        <taxon>Eukaryota</taxon>
        <taxon>Sar</taxon>
        <taxon>Stramenopiles</taxon>
        <taxon>Oomycota</taxon>
        <taxon>Peronosporomycetes</taxon>
        <taxon>Pythiales</taxon>
        <taxon>Pythiaceae</taxon>
        <taxon>Pythium</taxon>
    </lineage>
</organism>
<dbReference type="Pfam" id="PF03807">
    <property type="entry name" value="F420_oxidored"/>
    <property type="match status" value="1"/>
</dbReference>
<dbReference type="SUPFAM" id="SSF51735">
    <property type="entry name" value="NAD(P)-binding Rossmann-fold domains"/>
    <property type="match status" value="1"/>
</dbReference>
<dbReference type="SMART" id="SM00184">
    <property type="entry name" value="RING"/>
    <property type="match status" value="1"/>
</dbReference>
<keyword evidence="2" id="KW-0479">Metal-binding</keyword>
<comment type="caution">
    <text evidence="5">The sequence shown here is derived from an EMBL/GenBank/DDBJ whole genome shotgun (WGS) entry which is preliminary data.</text>
</comment>
<dbReference type="InterPro" id="IPR013083">
    <property type="entry name" value="Znf_RING/FYVE/PHD"/>
</dbReference>
<dbReference type="Gene3D" id="3.20.90.10">
    <property type="entry name" value="Tubby Protein, Chain A"/>
    <property type="match status" value="1"/>
</dbReference>
<dbReference type="Gene3D" id="3.40.50.720">
    <property type="entry name" value="NAD(P)-binding Rossmann-like Domain"/>
    <property type="match status" value="1"/>
</dbReference>
<dbReference type="EMBL" id="JAKCXM010000292">
    <property type="protein sequence ID" value="KAJ0396502.1"/>
    <property type="molecule type" value="Genomic_DNA"/>
</dbReference>
<keyword evidence="6" id="KW-1185">Reference proteome</keyword>
<protein>
    <recommendedName>
        <fullName evidence="4">RING-type domain-containing protein</fullName>
    </recommendedName>
</protein>
<dbReference type="SUPFAM" id="SSF57850">
    <property type="entry name" value="RING/U-box"/>
    <property type="match status" value="1"/>
</dbReference>
<proteinExistence type="inferred from homology"/>
<feature type="domain" description="RING-type" evidence="4">
    <location>
        <begin position="449"/>
        <end position="488"/>
    </location>
</feature>
<feature type="compositionally biased region" description="Acidic residues" evidence="3">
    <location>
        <begin position="359"/>
        <end position="370"/>
    </location>
</feature>
<accession>A0AAD5Q8F8</accession>
<evidence type="ECO:0000256" key="3">
    <source>
        <dbReference type="SAM" id="MobiDB-lite"/>
    </source>
</evidence>
<gene>
    <name evidence="5" type="ORF">P43SY_010137</name>
</gene>
<dbReference type="Proteomes" id="UP001209570">
    <property type="component" value="Unassembled WGS sequence"/>
</dbReference>
<dbReference type="Gene3D" id="3.30.40.10">
    <property type="entry name" value="Zinc/RING finger domain, C3HC4 (zinc finger)"/>
    <property type="match status" value="1"/>
</dbReference>
<dbReference type="PANTHER" id="PTHR16517:SF7">
    <property type="entry name" value="PROTEIN KING TUBBY"/>
    <property type="match status" value="1"/>
</dbReference>
<dbReference type="PRINTS" id="PR01573">
    <property type="entry name" value="SUPERTUBBY"/>
</dbReference>
<comment type="similarity">
    <text evidence="1">Belongs to the TUB family.</text>
</comment>
<dbReference type="GO" id="GO:0008270">
    <property type="term" value="F:zinc ion binding"/>
    <property type="evidence" value="ECO:0007669"/>
    <property type="project" value="UniProtKB-KW"/>
</dbReference>
<keyword evidence="2" id="KW-0863">Zinc-finger</keyword>
<dbReference type="PROSITE" id="PS50089">
    <property type="entry name" value="ZF_RING_2"/>
    <property type="match status" value="1"/>
</dbReference>
<dbReference type="SUPFAM" id="SSF54518">
    <property type="entry name" value="Tubby C-terminal domain-like"/>
    <property type="match status" value="1"/>
</dbReference>
<evidence type="ECO:0000313" key="6">
    <source>
        <dbReference type="Proteomes" id="UP001209570"/>
    </source>
</evidence>
<dbReference type="PANTHER" id="PTHR16517">
    <property type="entry name" value="TUBBY-RELATED"/>
    <property type="match status" value="1"/>
</dbReference>
<dbReference type="InterPro" id="IPR036291">
    <property type="entry name" value="NAD(P)-bd_dom_sf"/>
</dbReference>
<dbReference type="InterPro" id="IPR000007">
    <property type="entry name" value="Tubby_C"/>
</dbReference>
<evidence type="ECO:0000313" key="5">
    <source>
        <dbReference type="EMBL" id="KAJ0396502.1"/>
    </source>
</evidence>
<evidence type="ECO:0000256" key="2">
    <source>
        <dbReference type="PROSITE-ProRule" id="PRU00175"/>
    </source>
</evidence>
<evidence type="ECO:0000259" key="4">
    <source>
        <dbReference type="PROSITE" id="PS50089"/>
    </source>
</evidence>
<dbReference type="Pfam" id="PF13639">
    <property type="entry name" value="zf-RING_2"/>
    <property type="match status" value="1"/>
</dbReference>
<dbReference type="InterPro" id="IPR025659">
    <property type="entry name" value="Tubby-like_C"/>
</dbReference>
<keyword evidence="2" id="KW-0862">Zinc</keyword>
<dbReference type="Pfam" id="PF01167">
    <property type="entry name" value="Tub"/>
    <property type="match status" value="1"/>
</dbReference>
<dbReference type="AlphaFoldDB" id="A0AAD5Q8F8"/>
<sequence>MSAAASSSSGGEKDEFQVRAELFAPSRFAPRVLELHRTRALVTDVIAQQCWAIVLVLATLHRCIGKRDTLPRVGIIGAGHIGSAVAMALLGAQYPAHRISISTRQPDRVLRCDVLATPAQQKRFQEIHRVYDNVRVSRDADVLILCMPPTQLKSVSMQIKHALSVGDSTTVVLSVLSGTTLDMLQKSCGTRLVMRSAICIRELTRLLAAAESPQALDELRRDAFRLALDGLAMNNTSASSSPRQSRFARRLRVVTEPKHSNKMHRTRTLSELILLSPRSSPRITPRNKRLDMDIEVSRSFADGEGTVDILGGLRDRTRVGRFSFFDCETETETAPSTRFSDIIIEDDDENNQEDASMSPEDDAMGETNEPETEREPEAEPAPARSVGEVIDVLFEIHTALKTKHLGQRTAASALAASNLVSKLAYPAPEPIPRDEQLETLDNTRKMLECAICQEVFTGATEATCCGQIFCKDCIERWVSERGSCPMCRENIGFSLLVSSRHAQRMANEMKVSCPYCSESMKKALQADHMTLCDQAPVEPPPPADVALRQLLIKTARLNAAFLRRFLLAPSPPAAAMMQCYIRTRGGGNYELYTQDTDTLLLTAVRRRQYDMSVSFHIYLAANLENAGNNQTAIQVARLEKNYMGSQYTIVDTTSEQPVELGAVQYAATFGKSPRQMRVALPRVTELPEIDSAVDGTPSWEIVPWQAQNKEDTILAQVDAPDASRSINLINKPPVWIESLEAYCLDFGGRVAAASVKNFLLSHPDDMDKTLMLFGRTQDRQVYSMDYAHPFSPVQAFAIALSSMDSHLVTFD</sequence>